<dbReference type="Proteomes" id="UP001445076">
    <property type="component" value="Unassembled WGS sequence"/>
</dbReference>
<dbReference type="AlphaFoldDB" id="A0AAW0X774"/>
<feature type="compositionally biased region" description="Low complexity" evidence="1">
    <location>
        <begin position="138"/>
        <end position="148"/>
    </location>
</feature>
<comment type="caution">
    <text evidence="2">The sequence shown here is derived from an EMBL/GenBank/DDBJ whole genome shotgun (WGS) entry which is preliminary data.</text>
</comment>
<name>A0AAW0X774_CHEQU</name>
<proteinExistence type="predicted"/>
<accession>A0AAW0X774</accession>
<organism evidence="2 3">
    <name type="scientific">Cherax quadricarinatus</name>
    <name type="common">Australian red claw crayfish</name>
    <dbReference type="NCBI Taxonomy" id="27406"/>
    <lineage>
        <taxon>Eukaryota</taxon>
        <taxon>Metazoa</taxon>
        <taxon>Ecdysozoa</taxon>
        <taxon>Arthropoda</taxon>
        <taxon>Crustacea</taxon>
        <taxon>Multicrustacea</taxon>
        <taxon>Malacostraca</taxon>
        <taxon>Eumalacostraca</taxon>
        <taxon>Eucarida</taxon>
        <taxon>Decapoda</taxon>
        <taxon>Pleocyemata</taxon>
        <taxon>Astacidea</taxon>
        <taxon>Parastacoidea</taxon>
        <taxon>Parastacidae</taxon>
        <taxon>Cherax</taxon>
    </lineage>
</organism>
<feature type="region of interest" description="Disordered" evidence="1">
    <location>
        <begin position="138"/>
        <end position="177"/>
    </location>
</feature>
<dbReference type="EMBL" id="JARKIK010000033">
    <property type="protein sequence ID" value="KAK8740340.1"/>
    <property type="molecule type" value="Genomic_DNA"/>
</dbReference>
<evidence type="ECO:0000256" key="1">
    <source>
        <dbReference type="SAM" id="MobiDB-lite"/>
    </source>
</evidence>
<keyword evidence="3" id="KW-1185">Reference proteome</keyword>
<evidence type="ECO:0000313" key="3">
    <source>
        <dbReference type="Proteomes" id="UP001445076"/>
    </source>
</evidence>
<reference evidence="2 3" key="1">
    <citation type="journal article" date="2024" name="BMC Genomics">
        <title>Genome assembly of redclaw crayfish (Cherax quadricarinatus) provides insights into its immune adaptation and hypoxia tolerance.</title>
        <authorList>
            <person name="Liu Z."/>
            <person name="Zheng J."/>
            <person name="Li H."/>
            <person name="Fang K."/>
            <person name="Wang S."/>
            <person name="He J."/>
            <person name="Zhou D."/>
            <person name="Weng S."/>
            <person name="Chi M."/>
            <person name="Gu Z."/>
            <person name="He J."/>
            <person name="Li F."/>
            <person name="Wang M."/>
        </authorList>
    </citation>
    <scope>NUCLEOTIDE SEQUENCE [LARGE SCALE GENOMIC DNA]</scope>
    <source>
        <strain evidence="2">ZL_2023a</strain>
    </source>
</reference>
<evidence type="ECO:0000313" key="2">
    <source>
        <dbReference type="EMBL" id="KAK8740340.1"/>
    </source>
</evidence>
<protein>
    <submittedName>
        <fullName evidence="2">Uncharacterized protein</fullName>
    </submittedName>
</protein>
<sequence length="193" mass="21185">MVGTTTTDVESNWDIADHDYTRGYHSKEGLNERLTPAEEDLISQLTNALDEVPSQSVKKVSPGVASLKLKCQTEDVGTPDILKDFLDFDSLANVTIATNDNEKCPGTQQSPYRVPSPISKEQILEFLQDKVNSCSSESLLDSESGYGSISSPQSLRSQDEVLSPQSLPSSDEFEGHSMDLDIDSFTELFPSLF</sequence>
<gene>
    <name evidence="2" type="ORF">OTU49_002865</name>
</gene>